<dbReference type="RefSeq" id="WP_275681406.1">
    <property type="nucleotide sequence ID" value="NZ_JAJLJH010000001.1"/>
</dbReference>
<proteinExistence type="predicted"/>
<gene>
    <name evidence="1" type="ORF">LPC04_06745</name>
</gene>
<dbReference type="Proteomes" id="UP001139353">
    <property type="component" value="Unassembled WGS sequence"/>
</dbReference>
<dbReference type="EMBL" id="JAJLJH010000001">
    <property type="protein sequence ID" value="MCK9685403.1"/>
    <property type="molecule type" value="Genomic_DNA"/>
</dbReference>
<name>A0A9X1YG26_9BURK</name>
<keyword evidence="2" id="KW-1185">Reference proteome</keyword>
<dbReference type="AlphaFoldDB" id="A0A9X1YG26"/>
<comment type="caution">
    <text evidence="1">The sequence shown here is derived from an EMBL/GenBank/DDBJ whole genome shotgun (WGS) entry which is preliminary data.</text>
</comment>
<accession>A0A9X1YG26</accession>
<reference evidence="1" key="1">
    <citation type="submission" date="2021-11" db="EMBL/GenBank/DDBJ databases">
        <title>BS-T2-15 a new species belonging to the Comamonadaceae family isolated from the soil of a French oak forest.</title>
        <authorList>
            <person name="Mieszkin S."/>
            <person name="Alain K."/>
        </authorList>
    </citation>
    <scope>NUCLEOTIDE SEQUENCE</scope>
    <source>
        <strain evidence="1">BS-T2-15</strain>
    </source>
</reference>
<protein>
    <submittedName>
        <fullName evidence="1">Uncharacterized protein</fullName>
    </submittedName>
</protein>
<organism evidence="1 2">
    <name type="scientific">Scleromatobacter humisilvae</name>
    <dbReference type="NCBI Taxonomy" id="2897159"/>
    <lineage>
        <taxon>Bacteria</taxon>
        <taxon>Pseudomonadati</taxon>
        <taxon>Pseudomonadota</taxon>
        <taxon>Betaproteobacteria</taxon>
        <taxon>Burkholderiales</taxon>
        <taxon>Sphaerotilaceae</taxon>
        <taxon>Scleromatobacter</taxon>
    </lineage>
</organism>
<sequence length="100" mass="10782">MTDANNGGAEHLTSEDVAGRGEAQLLARTDVRRALAVARAIRHPWYRCQALASVADAMSAPASRDAALTEAVEAAFQQLEPNRVACAASWPLRVMVRQPR</sequence>
<evidence type="ECO:0000313" key="1">
    <source>
        <dbReference type="EMBL" id="MCK9685403.1"/>
    </source>
</evidence>
<evidence type="ECO:0000313" key="2">
    <source>
        <dbReference type="Proteomes" id="UP001139353"/>
    </source>
</evidence>